<dbReference type="Proteomes" id="UP001157961">
    <property type="component" value="Unassembled WGS sequence"/>
</dbReference>
<name>A0ABY1PF33_9RHOB</name>
<accession>A0ABY1PF33</accession>
<sequence>MANDDNVWLGPVEQLETETEELAASLLARVEFLCVKRGWSEGYFSKLAAGDVNVVRRLRDAGRVTAAKMAQIERYLEAEGVPTSSAAEPAE</sequence>
<dbReference type="EMBL" id="FXTY01000008">
    <property type="protein sequence ID" value="SMP32039.1"/>
    <property type="molecule type" value="Genomic_DNA"/>
</dbReference>
<proteinExistence type="predicted"/>
<evidence type="ECO:0000313" key="2">
    <source>
        <dbReference type="Proteomes" id="UP001157961"/>
    </source>
</evidence>
<gene>
    <name evidence="1" type="ORF">SAMN06265373_108121</name>
</gene>
<comment type="caution">
    <text evidence="1">The sequence shown here is derived from an EMBL/GenBank/DDBJ whole genome shotgun (WGS) entry which is preliminary data.</text>
</comment>
<evidence type="ECO:0000313" key="1">
    <source>
        <dbReference type="EMBL" id="SMP32039.1"/>
    </source>
</evidence>
<reference evidence="1 2" key="1">
    <citation type="submission" date="2017-05" db="EMBL/GenBank/DDBJ databases">
        <authorList>
            <person name="Varghese N."/>
            <person name="Submissions S."/>
        </authorList>
    </citation>
    <scope>NUCLEOTIDE SEQUENCE [LARGE SCALE GENOMIC DNA]</scope>
    <source>
        <strain evidence="1 2">DSM 29734</strain>
    </source>
</reference>
<keyword evidence="2" id="KW-1185">Reference proteome</keyword>
<organism evidence="1 2">
    <name type="scientific">Shimia sagamensis</name>
    <dbReference type="NCBI Taxonomy" id="1566352"/>
    <lineage>
        <taxon>Bacteria</taxon>
        <taxon>Pseudomonadati</taxon>
        <taxon>Pseudomonadota</taxon>
        <taxon>Alphaproteobacteria</taxon>
        <taxon>Rhodobacterales</taxon>
        <taxon>Roseobacteraceae</taxon>
    </lineage>
</organism>
<protein>
    <submittedName>
        <fullName evidence="1">Uncharacterized protein</fullName>
    </submittedName>
</protein>